<name>A0ABU9C2Z2_9BURK</name>
<proteinExistence type="inferred from homology"/>
<keyword evidence="7" id="KW-1185">Reference proteome</keyword>
<gene>
    <name evidence="6" type="ORF">AACH00_07565</name>
</gene>
<dbReference type="PANTHER" id="PTHR33337:SF40">
    <property type="entry name" value="CENP-V_GFA DOMAIN-CONTAINING PROTEIN-RELATED"/>
    <property type="match status" value="1"/>
</dbReference>
<keyword evidence="3" id="KW-0862">Zinc</keyword>
<evidence type="ECO:0000256" key="1">
    <source>
        <dbReference type="ARBA" id="ARBA00005495"/>
    </source>
</evidence>
<evidence type="ECO:0000256" key="4">
    <source>
        <dbReference type="ARBA" id="ARBA00023239"/>
    </source>
</evidence>
<dbReference type="SUPFAM" id="SSF51316">
    <property type="entry name" value="Mss4-like"/>
    <property type="match status" value="1"/>
</dbReference>
<evidence type="ECO:0000256" key="2">
    <source>
        <dbReference type="ARBA" id="ARBA00022723"/>
    </source>
</evidence>
<evidence type="ECO:0000259" key="5">
    <source>
        <dbReference type="PROSITE" id="PS51891"/>
    </source>
</evidence>
<comment type="similarity">
    <text evidence="1">Belongs to the Gfa family.</text>
</comment>
<evidence type="ECO:0000313" key="7">
    <source>
        <dbReference type="Proteomes" id="UP001379945"/>
    </source>
</evidence>
<reference evidence="6 7" key="1">
    <citation type="submission" date="2024-04" db="EMBL/GenBank/DDBJ databases">
        <title>Novel species of the genus Ideonella isolated from streams.</title>
        <authorList>
            <person name="Lu H."/>
        </authorList>
    </citation>
    <scope>NUCLEOTIDE SEQUENCE [LARGE SCALE GENOMIC DNA]</scope>
    <source>
        <strain evidence="6 7">LYT19W</strain>
    </source>
</reference>
<dbReference type="InterPro" id="IPR006913">
    <property type="entry name" value="CENP-V/GFA"/>
</dbReference>
<dbReference type="RefSeq" id="WP_341398484.1">
    <property type="nucleotide sequence ID" value="NZ_JBBUTI010000005.1"/>
</dbReference>
<organism evidence="6 7">
    <name type="scientific">Ideonella margarita</name>
    <dbReference type="NCBI Taxonomy" id="2984191"/>
    <lineage>
        <taxon>Bacteria</taxon>
        <taxon>Pseudomonadati</taxon>
        <taxon>Pseudomonadota</taxon>
        <taxon>Betaproteobacteria</taxon>
        <taxon>Burkholderiales</taxon>
        <taxon>Sphaerotilaceae</taxon>
        <taxon>Ideonella</taxon>
    </lineage>
</organism>
<dbReference type="Proteomes" id="UP001379945">
    <property type="component" value="Unassembled WGS sequence"/>
</dbReference>
<dbReference type="PROSITE" id="PS51891">
    <property type="entry name" value="CENP_V_GFA"/>
    <property type="match status" value="1"/>
</dbReference>
<evidence type="ECO:0000313" key="6">
    <source>
        <dbReference type="EMBL" id="MEK8046193.1"/>
    </source>
</evidence>
<comment type="caution">
    <text evidence="6">The sequence shown here is derived from an EMBL/GenBank/DDBJ whole genome shotgun (WGS) entry which is preliminary data.</text>
</comment>
<feature type="domain" description="CENP-V/GFA" evidence="5">
    <location>
        <begin position="4"/>
        <end position="120"/>
    </location>
</feature>
<dbReference type="Gene3D" id="3.90.1590.10">
    <property type="entry name" value="glutathione-dependent formaldehyde- activating enzyme (gfa)"/>
    <property type="match status" value="1"/>
</dbReference>
<accession>A0ABU9C2Z2</accession>
<keyword evidence="2" id="KW-0479">Metal-binding</keyword>
<dbReference type="InterPro" id="IPR011057">
    <property type="entry name" value="Mss4-like_sf"/>
</dbReference>
<sequence>MASYQGGCLCGQVRFSLNAEPVASRVCWCRDCQKLAANGTANAIFPTEALHITGSTSAFTSTADSGNELRRRFCPTCGSHLFADSSGRPGMTVVRLGTLDDPSAIQPTANIWAASAPAWACLDTALARSDKQPPPPGQATLR</sequence>
<protein>
    <submittedName>
        <fullName evidence="6">GFA family protein</fullName>
    </submittedName>
</protein>
<dbReference type="PANTHER" id="PTHR33337">
    <property type="entry name" value="GFA DOMAIN-CONTAINING PROTEIN"/>
    <property type="match status" value="1"/>
</dbReference>
<evidence type="ECO:0000256" key="3">
    <source>
        <dbReference type="ARBA" id="ARBA00022833"/>
    </source>
</evidence>
<dbReference type="EMBL" id="JBBUTI010000005">
    <property type="protein sequence ID" value="MEK8046193.1"/>
    <property type="molecule type" value="Genomic_DNA"/>
</dbReference>
<dbReference type="Pfam" id="PF04828">
    <property type="entry name" value="GFA"/>
    <property type="match status" value="1"/>
</dbReference>
<keyword evidence="4" id="KW-0456">Lyase</keyword>